<organism evidence="3 4">
    <name type="scientific">Phytophthora fragariae</name>
    <dbReference type="NCBI Taxonomy" id="53985"/>
    <lineage>
        <taxon>Eukaryota</taxon>
        <taxon>Sar</taxon>
        <taxon>Stramenopiles</taxon>
        <taxon>Oomycota</taxon>
        <taxon>Peronosporomycetes</taxon>
        <taxon>Peronosporales</taxon>
        <taxon>Peronosporaceae</taxon>
        <taxon>Phytophthora</taxon>
    </lineage>
</organism>
<feature type="compositionally biased region" description="Polar residues" evidence="1">
    <location>
        <begin position="1579"/>
        <end position="1588"/>
    </location>
</feature>
<proteinExistence type="predicted"/>
<feature type="region of interest" description="Disordered" evidence="1">
    <location>
        <begin position="1570"/>
        <end position="1592"/>
    </location>
</feature>
<feature type="signal peptide" evidence="2">
    <location>
        <begin position="1"/>
        <end position="20"/>
    </location>
</feature>
<evidence type="ECO:0008006" key="5">
    <source>
        <dbReference type="Google" id="ProtNLM"/>
    </source>
</evidence>
<reference evidence="3 4" key="1">
    <citation type="submission" date="2018-09" db="EMBL/GenBank/DDBJ databases">
        <title>Genomic investigation of the strawberry pathogen Phytophthora fragariae indicates pathogenicity is determined by transcriptional variation in three key races.</title>
        <authorList>
            <person name="Adams T.M."/>
            <person name="Armitage A.D."/>
            <person name="Sobczyk M.K."/>
            <person name="Bates H.J."/>
            <person name="Dunwell J.M."/>
            <person name="Nellist C.F."/>
            <person name="Harrison R.J."/>
        </authorList>
    </citation>
    <scope>NUCLEOTIDE SEQUENCE [LARGE SCALE GENOMIC DNA]</scope>
    <source>
        <strain evidence="3 4">NOV-77</strain>
    </source>
</reference>
<dbReference type="EMBL" id="QXFY01000354">
    <property type="protein sequence ID" value="KAE9346902.1"/>
    <property type="molecule type" value="Genomic_DNA"/>
</dbReference>
<evidence type="ECO:0000313" key="3">
    <source>
        <dbReference type="EMBL" id="KAE9346902.1"/>
    </source>
</evidence>
<evidence type="ECO:0000256" key="1">
    <source>
        <dbReference type="SAM" id="MobiDB-lite"/>
    </source>
</evidence>
<feature type="region of interest" description="Disordered" evidence="1">
    <location>
        <begin position="633"/>
        <end position="653"/>
    </location>
</feature>
<feature type="compositionally biased region" description="Low complexity" evidence="1">
    <location>
        <begin position="644"/>
        <end position="653"/>
    </location>
</feature>
<feature type="region of interest" description="Disordered" evidence="1">
    <location>
        <begin position="407"/>
        <end position="430"/>
    </location>
</feature>
<feature type="chain" id="PRO_5026328764" description="Ras-GAP domain-containing protein" evidence="2">
    <location>
        <begin position="21"/>
        <end position="1623"/>
    </location>
</feature>
<comment type="caution">
    <text evidence="3">The sequence shown here is derived from an EMBL/GenBank/DDBJ whole genome shotgun (WGS) entry which is preliminary data.</text>
</comment>
<keyword evidence="2" id="KW-0732">Signal</keyword>
<accession>A0A6G0S1A8</accession>
<gene>
    <name evidence="3" type="ORF">PF008_g8060</name>
</gene>
<sequence length="1623" mass="180324">MPMILLVVLVTLSIAGGSIGAERYAVEQDAAIASFLSERTAWHPMCLYTFDDSGIGSSSTVANQVPGGACPFDALQPDNELVTSLNAASSFWQLGVHLAEDPSNETTRVQLSSISSVSAREFFTMAAVRDDSVGGSGVTFEMVIRRRTNGGMTLFSIANEYDNCVDPGFRLDMNEHQVLAFIYFVPVLEEGGEAGVEACYEQRLFSVDTSAVCQLPPLVEPVERTPVVQITVTLDPSSERGLWKTDFYMSYTDVDTMQRFDCVVHDEQHPPNPQVLNKLIEGRYRLYLGNSPRNVTSPRKRKRLAPAREFRYLGNASSLNATEQLRAVLKHKLMSISGPRLPKAMRIFGDNSLSLHLLGVTFPPLNEDTPLAYLRSKIEDFKKQYGDQIVDYLVHLLQQKASKSVVGRRSYEQSRQSGDFPTSPGQSSDKSEAFSRAALYQGAGGATFDLFHFAIYRRVVSEEQVNSVTRQLLLPSRQFPSKQQTVRIPEDSLVLLNLTMLHGVFGDLRLELRGLPEFGQLLLFPNQTVVSADNTDAFQELPLEYQHCIFFRPEPDQNNENLPLPNPVAFSRRLQPYATVTFGVAESLAGRIVNRSTEARIDIFVDAVNDPPRPRNSEFEITVRVGVPVTLDLEGDDDDGTPLASASKGKASDASGLLSSFTFTNATTTPTSLQLLKIVRTPKFGKLFDCNTSCKTMSYAEDLELEYARVFRNSTDIDTATHSTTLVYIYHGWGQENVVRNGGGLVVDELWYRLSDGDPGVFSDVGIIKFVLTSGTIKTVGSNALATVHLDEDSLQLLDLGMLDPLAPFFNSRTRFELTVLPRHGNLFQLNGFNKSVTAEENTVNATRNTSREYIGARIRTTGTIVSDSQGRVIYVPKLNYFNLDPRLSFARESDVDYFEYKVLNTPANNKSLVVHERSPAALFNNGSVARRVRLEVVNVPDNLVVLPPFAFTSSDGTAPAPAAFEDPDSIDADQLYQVSLEAADGISELELGVVVTDEDVMAGCPYERPCVLLWSTNGTRLNASSNSTHDSELSFHVTTQLYDPSHIQVTGTMAALSKALSALAFRDLSGISPNVAHTAEFKLWVKRIGTRAESEATTQETTGTFTIKFPGGASSGSTSGGNLVLDLSSQLERYISTLLFLLAGWLVLSNASCISFGFCCCCCSRARKKRRRKFEQEQRLFRKQVAQNDYEYSVLLMSLADMVLQPDLLVSVCLLESCVNSTGSVKAEILIQAFILRSLLPLLESERQGTRFVFKLMAIEYSEGLTSMKGNESIFQRQGFLTRHSTASMALACFCRVVGGKWMAELLSPGGDTRKVYLVDPILELEALLEKLTEHIEALLVEIVILCRVCAKLFCEGDADPSREMELDAVHLVFFNHFLGPALLFPRECVPGFHPSVKQEKVMRSMAFRIAEFTDQWRACGKIDDFRSRSCSTDSLLGTFSAEIESISACQRKYEEVLETISWSSTVVSAYDPSELKADVDCELMGICLMNIHSLLDSYFPEFKRRLQTQTSANSQQTEATITRTTRLLKALSYPLASIDELVEYARPELLKDPLLWNDFSFHEWQHRAETQRHRHPTTNTKCTSTGGEKPRSLLAEQFNDDSDFILEEQGTSPHDVDWLNT</sequence>
<evidence type="ECO:0000313" key="4">
    <source>
        <dbReference type="Proteomes" id="UP000486351"/>
    </source>
</evidence>
<dbReference type="Proteomes" id="UP000486351">
    <property type="component" value="Unassembled WGS sequence"/>
</dbReference>
<protein>
    <recommendedName>
        <fullName evidence="5">Ras-GAP domain-containing protein</fullName>
    </recommendedName>
</protein>
<name>A0A6G0S1A8_9STRA</name>
<feature type="compositionally biased region" description="Polar residues" evidence="1">
    <location>
        <begin position="413"/>
        <end position="428"/>
    </location>
</feature>
<evidence type="ECO:0000256" key="2">
    <source>
        <dbReference type="SAM" id="SignalP"/>
    </source>
</evidence>